<evidence type="ECO:0000313" key="1">
    <source>
        <dbReference type="EMBL" id="CCB60100.1"/>
    </source>
</evidence>
<dbReference type="Proteomes" id="UP000009183">
    <property type="component" value="Chromosome 7"/>
</dbReference>
<dbReference type="HOGENOM" id="CLU_3369483_0_0_1"/>
<evidence type="ECO:0000313" key="2">
    <source>
        <dbReference type="Proteomes" id="UP000009183"/>
    </source>
</evidence>
<dbReference type="InParanoid" id="F6HZI5"/>
<dbReference type="PaxDb" id="29760-VIT_07s0005g03180.t01"/>
<dbReference type="EMBL" id="FN596502">
    <property type="protein sequence ID" value="CCB60100.1"/>
    <property type="molecule type" value="Genomic_DNA"/>
</dbReference>
<accession>F6HZI5</accession>
<protein>
    <submittedName>
        <fullName evidence="1">Uncharacterized protein</fullName>
    </submittedName>
</protein>
<organism evidence="1 2">
    <name type="scientific">Vitis vinifera</name>
    <name type="common">Grape</name>
    <dbReference type="NCBI Taxonomy" id="29760"/>
    <lineage>
        <taxon>Eukaryota</taxon>
        <taxon>Viridiplantae</taxon>
        <taxon>Streptophyta</taxon>
        <taxon>Embryophyta</taxon>
        <taxon>Tracheophyta</taxon>
        <taxon>Spermatophyta</taxon>
        <taxon>Magnoliopsida</taxon>
        <taxon>eudicotyledons</taxon>
        <taxon>Gunneridae</taxon>
        <taxon>Pentapetalae</taxon>
        <taxon>rosids</taxon>
        <taxon>Vitales</taxon>
        <taxon>Vitaceae</taxon>
        <taxon>Viteae</taxon>
        <taxon>Vitis</taxon>
    </lineage>
</organism>
<reference evidence="2" key="1">
    <citation type="journal article" date="2007" name="Nature">
        <title>The grapevine genome sequence suggests ancestral hexaploidization in major angiosperm phyla.</title>
        <authorList>
            <consortium name="The French-Italian Public Consortium for Grapevine Genome Characterization."/>
            <person name="Jaillon O."/>
            <person name="Aury J.-M."/>
            <person name="Noel B."/>
            <person name="Policriti A."/>
            <person name="Clepet C."/>
            <person name="Casagrande A."/>
            <person name="Choisne N."/>
            <person name="Aubourg S."/>
            <person name="Vitulo N."/>
            <person name="Jubin C."/>
            <person name="Vezzi A."/>
            <person name="Legeai F."/>
            <person name="Hugueney P."/>
            <person name="Dasilva C."/>
            <person name="Horner D."/>
            <person name="Mica E."/>
            <person name="Jublot D."/>
            <person name="Poulain J."/>
            <person name="Bruyere C."/>
            <person name="Billault A."/>
            <person name="Segurens B."/>
            <person name="Gouyvenoux M."/>
            <person name="Ugarte E."/>
            <person name="Cattonaro F."/>
            <person name="Anthouard V."/>
            <person name="Vico V."/>
            <person name="Del Fabbro C."/>
            <person name="Alaux M."/>
            <person name="Di Gaspero G."/>
            <person name="Dumas V."/>
            <person name="Felice N."/>
            <person name="Paillard S."/>
            <person name="Juman I."/>
            <person name="Moroldo M."/>
            <person name="Scalabrin S."/>
            <person name="Canaguier A."/>
            <person name="Le Clainche I."/>
            <person name="Malacrida G."/>
            <person name="Durand E."/>
            <person name="Pesole G."/>
            <person name="Laucou V."/>
            <person name="Chatelet P."/>
            <person name="Merdinoglu D."/>
            <person name="Delledonne M."/>
            <person name="Pezzotti M."/>
            <person name="Lecharny A."/>
            <person name="Scarpelli C."/>
            <person name="Artiguenave F."/>
            <person name="Pe M.E."/>
            <person name="Valle G."/>
            <person name="Morgante M."/>
            <person name="Caboche M."/>
            <person name="Adam-Blondon A.-F."/>
            <person name="Weissenbach J."/>
            <person name="Quetier F."/>
            <person name="Wincker P."/>
        </authorList>
    </citation>
    <scope>NUCLEOTIDE SEQUENCE [LARGE SCALE GENOMIC DNA]</scope>
    <source>
        <strain evidence="2">cv. Pinot noir / PN40024</strain>
    </source>
</reference>
<keyword evidence="2" id="KW-1185">Reference proteome</keyword>
<sequence>MTRALSPKGLKVDTAFSSNLSLVNFGENKNYNTYL</sequence>
<proteinExistence type="predicted"/>
<gene>
    <name evidence="1" type="ordered locus">VIT_07s0005g03180</name>
</gene>
<name>F6HZI5_VITVI</name>
<dbReference type="AlphaFoldDB" id="F6HZI5"/>